<protein>
    <recommendedName>
        <fullName evidence="2">Late transcription factor 3-like protein</fullName>
    </recommendedName>
</protein>
<proteinExistence type="predicted"/>
<name>A0A3G5AJM0_9VIRU</name>
<reference evidence="1" key="1">
    <citation type="submission" date="2018-10" db="EMBL/GenBank/DDBJ databases">
        <title>Hidden diversity of soil giant viruses.</title>
        <authorList>
            <person name="Schulz F."/>
            <person name="Alteio L."/>
            <person name="Goudeau D."/>
            <person name="Ryan E.M."/>
            <person name="Malmstrom R.R."/>
            <person name="Blanchard J."/>
            <person name="Woyke T."/>
        </authorList>
    </citation>
    <scope>NUCLEOTIDE SEQUENCE</scope>
    <source>
        <strain evidence="1">SMV1</strain>
    </source>
</reference>
<gene>
    <name evidence="1" type="ORF">Solumvirus1_28</name>
</gene>
<evidence type="ECO:0008006" key="2">
    <source>
        <dbReference type="Google" id="ProtNLM"/>
    </source>
</evidence>
<dbReference type="GO" id="GO:0046782">
    <property type="term" value="P:regulation of viral transcription"/>
    <property type="evidence" value="ECO:0007669"/>
    <property type="project" value="InterPro"/>
</dbReference>
<organism evidence="1">
    <name type="scientific">Solumvirus sp</name>
    <dbReference type="NCBI Taxonomy" id="2487773"/>
    <lineage>
        <taxon>Viruses</taxon>
        <taxon>Pithoviruses</taxon>
    </lineage>
</organism>
<dbReference type="EMBL" id="MK072498">
    <property type="protein sequence ID" value="AYV86153.1"/>
    <property type="molecule type" value="Genomic_DNA"/>
</dbReference>
<dbReference type="InterPro" id="IPR007031">
    <property type="entry name" value="Poxvirus_VLTF3"/>
</dbReference>
<sequence>MTFVLRIKPEKQSVSPVSTGFSSVNSNKTLQPSKPFNVTSALISTTEVGFTKVDLSNVTKTNTNDTKWVSSNNTMLQLKSSLTETSNIAQFKTSSKPEELKEKYPTKLVGEYINDYNIIYADTIITYNLTNEKNLVLPKLTKELNDEELKSKGAQTVRERKNTLLSIDKIKKEIERVSSETHLKEYKKEVSPILEEYSKIGPFYKKKVFGSLEVPVDQYATKRLDLVEKFVTIAKKYIEVELVFRVKQEHLCKCGYILTNVFINDDGAQICPECGYCSYFPQFNASSLDADTLSGNKNKDEYDNWDNLYKAFLRFQGKQVNKISEKILESLDKYFRNKKLLVRDDVGSTQLDNKGRRKGTTLQMMITALKETQNVSYYEDANLICKLYWQWELPDLSHLESKIRSDYTKTQEVFNSIPKERTSNPSTQYRLYKHLQLAGVDCNQQDFKMPTMRNVIEAHDEMWKIMCAGAKDSNIYFIPTI</sequence>
<accession>A0A3G5AJM0</accession>
<evidence type="ECO:0000313" key="1">
    <source>
        <dbReference type="EMBL" id="AYV86153.1"/>
    </source>
</evidence>
<dbReference type="Pfam" id="PF04947">
    <property type="entry name" value="Pox_VLTF3"/>
    <property type="match status" value="1"/>
</dbReference>